<evidence type="ECO:0000313" key="4">
    <source>
        <dbReference type="Proteomes" id="UP000320184"/>
    </source>
</evidence>
<comment type="caution">
    <text evidence="3">The sequence shown here is derived from an EMBL/GenBank/DDBJ whole genome shotgun (WGS) entry which is preliminary data.</text>
</comment>
<dbReference type="EMBL" id="VBOT01000046">
    <property type="protein sequence ID" value="TMQ52075.1"/>
    <property type="molecule type" value="Genomic_DNA"/>
</dbReference>
<feature type="transmembrane region" description="Helical" evidence="1">
    <location>
        <begin position="137"/>
        <end position="170"/>
    </location>
</feature>
<gene>
    <name evidence="3" type="ORF">E6K73_03920</name>
</gene>
<dbReference type="Proteomes" id="UP000320184">
    <property type="component" value="Unassembled WGS sequence"/>
</dbReference>
<evidence type="ECO:0000256" key="2">
    <source>
        <dbReference type="SAM" id="SignalP"/>
    </source>
</evidence>
<feature type="transmembrane region" description="Helical" evidence="1">
    <location>
        <begin position="225"/>
        <end position="243"/>
    </location>
</feature>
<keyword evidence="2" id="KW-0732">Signal</keyword>
<keyword evidence="1" id="KW-1133">Transmembrane helix</keyword>
<evidence type="ECO:0000256" key="1">
    <source>
        <dbReference type="SAM" id="Phobius"/>
    </source>
</evidence>
<feature type="transmembrane region" description="Helical" evidence="1">
    <location>
        <begin position="306"/>
        <end position="325"/>
    </location>
</feature>
<organism evidence="3 4">
    <name type="scientific">Eiseniibacteriota bacterium</name>
    <dbReference type="NCBI Taxonomy" id="2212470"/>
    <lineage>
        <taxon>Bacteria</taxon>
        <taxon>Candidatus Eiseniibacteriota</taxon>
    </lineage>
</organism>
<keyword evidence="1" id="KW-0472">Membrane</keyword>
<protein>
    <recommendedName>
        <fullName evidence="5">Tetratricopeptide repeat protein</fullName>
    </recommendedName>
</protein>
<evidence type="ECO:0000313" key="3">
    <source>
        <dbReference type="EMBL" id="TMQ52075.1"/>
    </source>
</evidence>
<reference evidence="3 4" key="1">
    <citation type="journal article" date="2019" name="Nat. Microbiol.">
        <title>Mediterranean grassland soil C-N compound turnover is dependent on rainfall and depth, and is mediated by genomically divergent microorganisms.</title>
        <authorList>
            <person name="Diamond S."/>
            <person name="Andeer P.F."/>
            <person name="Li Z."/>
            <person name="Crits-Christoph A."/>
            <person name="Burstein D."/>
            <person name="Anantharaman K."/>
            <person name="Lane K.R."/>
            <person name="Thomas B.C."/>
            <person name="Pan C."/>
            <person name="Northen T.R."/>
            <person name="Banfield J.F."/>
        </authorList>
    </citation>
    <scope>NUCLEOTIDE SEQUENCE [LARGE SCALE GENOMIC DNA]</scope>
    <source>
        <strain evidence="3">WS_3</strain>
    </source>
</reference>
<feature type="signal peptide" evidence="2">
    <location>
        <begin position="1"/>
        <end position="18"/>
    </location>
</feature>
<proteinExistence type="predicted"/>
<dbReference type="AlphaFoldDB" id="A0A538SL22"/>
<feature type="transmembrane region" description="Helical" evidence="1">
    <location>
        <begin position="337"/>
        <end position="357"/>
    </location>
</feature>
<feature type="chain" id="PRO_5021917074" description="Tetratricopeptide repeat protein" evidence="2">
    <location>
        <begin position="19"/>
        <end position="509"/>
    </location>
</feature>
<feature type="transmembrane region" description="Helical" evidence="1">
    <location>
        <begin position="274"/>
        <end position="294"/>
    </location>
</feature>
<feature type="transmembrane region" description="Helical" evidence="1">
    <location>
        <begin position="182"/>
        <end position="204"/>
    </location>
</feature>
<feature type="transmembrane region" description="Helical" evidence="1">
    <location>
        <begin position="364"/>
        <end position="384"/>
    </location>
</feature>
<accession>A0A538SL22</accession>
<keyword evidence="1" id="KW-0812">Transmembrane</keyword>
<name>A0A538SL22_UNCEI</name>
<sequence length="509" mass="54559">MAARAALLVVAAASSALAWPGVKGRSVAWGIAVAGGWALAFPLHEHIHLLGDTQLRTDTLESAALGTISLRFGDLAGELHASPLDVVANLYVPLGLTHLGSSGSAVSWTCFAEWLLYLAGVARVVKRLGPPPEARIPLTAALALSGLLEVFAGYLDSSGLILAAAAWWWSELLAPLDRDRQAARVWVAGLALLLTHRMGAAMLAPQLWRALGARLDGDRPGPRRWLLALTAVTLASMAVFLTWRRAGGQFRVDLRDLLLSARTSGLRLSAPADMANTLALVSPLIFLAPALSGWRTLIDWMRRGTTHLALVAAAPLLLLLAWLFPVGLSGLGAQRDWDVNTLLGLSLAVAAGSLLALMPRARLVPALAACLPVLVLGAGGWVGVNADEAASLGRVETLASAPGHVQGPQLGHLYRARGNWYMSHLQWRQAGASFDRSFELNPNPKIEILATRSWLMARDPFSARRSLGRARAAGPLPPDWERKSRSYELVIQRMEEAYARAREQAVAPR</sequence>
<evidence type="ECO:0008006" key="5">
    <source>
        <dbReference type="Google" id="ProtNLM"/>
    </source>
</evidence>